<organism evidence="1 2">
    <name type="scientific">Streptomyces apricus</name>
    <dbReference type="NCBI Taxonomy" id="1828112"/>
    <lineage>
        <taxon>Bacteria</taxon>
        <taxon>Bacillati</taxon>
        <taxon>Actinomycetota</taxon>
        <taxon>Actinomycetes</taxon>
        <taxon>Kitasatosporales</taxon>
        <taxon>Streptomycetaceae</taxon>
        <taxon>Streptomyces</taxon>
    </lineage>
</organism>
<reference evidence="1 2" key="1">
    <citation type="submission" date="2019-05" db="EMBL/GenBank/DDBJ databases">
        <authorList>
            <person name="Hariharan J."/>
            <person name="Choudoir M.J."/>
            <person name="Diebold P."/>
            <person name="Panke-Buisse K."/>
            <person name="Buckley D.H."/>
        </authorList>
    </citation>
    <scope>NUCLEOTIDE SEQUENCE [LARGE SCALE GENOMIC DNA]</scope>
    <source>
        <strain evidence="1 2">SUN51</strain>
    </source>
</reference>
<dbReference type="EMBL" id="VDFC01000024">
    <property type="protein sequence ID" value="KAA0940651.1"/>
    <property type="molecule type" value="Genomic_DNA"/>
</dbReference>
<keyword evidence="2" id="KW-1185">Reference proteome</keyword>
<gene>
    <name evidence="1" type="ORF">FGF04_08760</name>
</gene>
<dbReference type="Proteomes" id="UP000324965">
    <property type="component" value="Unassembled WGS sequence"/>
</dbReference>
<dbReference type="OrthoDB" id="4201401at2"/>
<evidence type="ECO:0000313" key="1">
    <source>
        <dbReference type="EMBL" id="KAA0940651.1"/>
    </source>
</evidence>
<protein>
    <submittedName>
        <fullName evidence="1">Uncharacterized protein</fullName>
    </submittedName>
</protein>
<sequence length="133" mass="14742">MAVRRAKSPGSALRSLRRDLDRLLPIDVLTSHYPDHSGKVLLNLVLPRTTCAAVREAAATRRQTPADFLGRTVVAALARRERDRNQQLIGQLESLLVHHAPEEVLACAAGVLLHSRRQVSLHLYDADSSRKVL</sequence>
<evidence type="ECO:0000313" key="2">
    <source>
        <dbReference type="Proteomes" id="UP000324965"/>
    </source>
</evidence>
<name>A0A5B0BGJ3_9ACTN</name>
<proteinExistence type="predicted"/>
<accession>A0A5B0BGJ3</accession>
<dbReference type="AlphaFoldDB" id="A0A5B0BGJ3"/>
<comment type="caution">
    <text evidence="1">The sequence shown here is derived from an EMBL/GenBank/DDBJ whole genome shotgun (WGS) entry which is preliminary data.</text>
</comment>